<gene>
    <name evidence="1" type="ORF">ACFP1Z_15870</name>
</gene>
<protein>
    <submittedName>
        <fullName evidence="1">SAM-dependent methyltransferase</fullName>
        <ecNumber evidence="1">2.1.1.-</ecNumber>
    </submittedName>
</protein>
<dbReference type="EMBL" id="JBHSPB010000008">
    <property type="protein sequence ID" value="MFC5721649.1"/>
    <property type="molecule type" value="Genomic_DNA"/>
</dbReference>
<evidence type="ECO:0000313" key="2">
    <source>
        <dbReference type="Proteomes" id="UP001596083"/>
    </source>
</evidence>
<dbReference type="CDD" id="cd02440">
    <property type="entry name" value="AdoMet_MTases"/>
    <property type="match status" value="1"/>
</dbReference>
<proteinExistence type="predicted"/>
<dbReference type="EC" id="2.1.1.-" evidence="1"/>
<name>A0ABW0YYH2_9ACTN</name>
<sequence>MAESHPIADRYTVSRTEATPLDEAAYAAVLHSDFHEHYAGGRDIWTGEEAMRQAPQLLMAALAHAGRAADAHVLDLGTGHGRDAELVLAGGHRVTGCDLVASPEWDAITARHPGRARFVAGPVLDLPGSGEYDGVLDNGCFHHQHPDAYAAYLRHVRELLRPEGLFTVSVFHATGERGGLYANNGNRLYREFTEDELSALVGGHGFALVEAHHVPRAVEGLTYLVATFRRTGGDPR</sequence>
<accession>A0ABW0YYH2</accession>
<dbReference type="InterPro" id="IPR029063">
    <property type="entry name" value="SAM-dependent_MTases_sf"/>
</dbReference>
<keyword evidence="1" id="KW-0808">Transferase</keyword>
<comment type="caution">
    <text evidence="1">The sequence shown here is derived from an EMBL/GenBank/DDBJ whole genome shotgun (WGS) entry which is preliminary data.</text>
</comment>
<dbReference type="Gene3D" id="3.40.50.150">
    <property type="entry name" value="Vaccinia Virus protein VP39"/>
    <property type="match status" value="1"/>
</dbReference>
<dbReference type="SUPFAM" id="SSF53335">
    <property type="entry name" value="S-adenosyl-L-methionine-dependent methyltransferases"/>
    <property type="match status" value="1"/>
</dbReference>
<reference evidence="2" key="1">
    <citation type="journal article" date="2019" name="Int. J. Syst. Evol. Microbiol.">
        <title>The Global Catalogue of Microorganisms (GCM) 10K type strain sequencing project: providing services to taxonomists for standard genome sequencing and annotation.</title>
        <authorList>
            <consortium name="The Broad Institute Genomics Platform"/>
            <consortium name="The Broad Institute Genome Sequencing Center for Infectious Disease"/>
            <person name="Wu L."/>
            <person name="Ma J."/>
        </authorList>
    </citation>
    <scope>NUCLEOTIDE SEQUENCE [LARGE SCALE GENOMIC DNA]</scope>
    <source>
        <strain evidence="2">CGMCC 4.7304</strain>
    </source>
</reference>
<dbReference type="GO" id="GO:0032259">
    <property type="term" value="P:methylation"/>
    <property type="evidence" value="ECO:0007669"/>
    <property type="project" value="UniProtKB-KW"/>
</dbReference>
<dbReference type="Pfam" id="PF13489">
    <property type="entry name" value="Methyltransf_23"/>
    <property type="match status" value="1"/>
</dbReference>
<dbReference type="RefSeq" id="WP_390316957.1">
    <property type="nucleotide sequence ID" value="NZ_JBHSPB010000008.1"/>
</dbReference>
<organism evidence="1 2">
    <name type="scientific">Streptomyces gamaensis</name>
    <dbReference type="NCBI Taxonomy" id="1763542"/>
    <lineage>
        <taxon>Bacteria</taxon>
        <taxon>Bacillati</taxon>
        <taxon>Actinomycetota</taxon>
        <taxon>Actinomycetes</taxon>
        <taxon>Kitasatosporales</taxon>
        <taxon>Streptomycetaceae</taxon>
        <taxon>Streptomyces</taxon>
    </lineage>
</organism>
<keyword evidence="1" id="KW-0489">Methyltransferase</keyword>
<dbReference type="Proteomes" id="UP001596083">
    <property type="component" value="Unassembled WGS sequence"/>
</dbReference>
<evidence type="ECO:0000313" key="1">
    <source>
        <dbReference type="EMBL" id="MFC5721649.1"/>
    </source>
</evidence>
<dbReference type="GO" id="GO:0008168">
    <property type="term" value="F:methyltransferase activity"/>
    <property type="evidence" value="ECO:0007669"/>
    <property type="project" value="UniProtKB-KW"/>
</dbReference>
<keyword evidence="2" id="KW-1185">Reference proteome</keyword>